<dbReference type="Pfam" id="PF00702">
    <property type="entry name" value="Hydrolase"/>
    <property type="match status" value="1"/>
</dbReference>
<dbReference type="Proteomes" id="UP000238164">
    <property type="component" value="Chromosome 1"/>
</dbReference>
<dbReference type="SFLD" id="SFLDG01129">
    <property type="entry name" value="C1.5:_HAD__Beta-PGM__Phosphata"/>
    <property type="match status" value="1"/>
</dbReference>
<dbReference type="NCBIfam" id="TIGR01509">
    <property type="entry name" value="HAD-SF-IA-v3"/>
    <property type="match status" value="1"/>
</dbReference>
<protein>
    <submittedName>
        <fullName evidence="1">Uncharacterized protein</fullName>
    </submittedName>
</protein>
<gene>
    <name evidence="1" type="ORF">MPLG2_0131</name>
</gene>
<evidence type="ECO:0000313" key="1">
    <source>
        <dbReference type="EMBL" id="SPD85167.1"/>
    </source>
</evidence>
<dbReference type="CDD" id="cd07505">
    <property type="entry name" value="HAD_BPGM-like"/>
    <property type="match status" value="1"/>
</dbReference>
<dbReference type="EMBL" id="LT985188">
    <property type="protein sequence ID" value="SPD85167.1"/>
    <property type="molecule type" value="Genomic_DNA"/>
</dbReference>
<keyword evidence="2" id="KW-1185">Reference proteome</keyword>
<dbReference type="SFLD" id="SFLDS00003">
    <property type="entry name" value="Haloacid_Dehalogenase"/>
    <property type="match status" value="1"/>
</dbReference>
<dbReference type="KEGG" id="mgg:MPLG2_0131"/>
<dbReference type="RefSeq" id="WP_105184472.1">
    <property type="nucleotide sequence ID" value="NZ_BAAAGO010000016.1"/>
</dbReference>
<dbReference type="InterPro" id="IPR023214">
    <property type="entry name" value="HAD_sf"/>
</dbReference>
<evidence type="ECO:0000313" key="2">
    <source>
        <dbReference type="Proteomes" id="UP000238164"/>
    </source>
</evidence>
<dbReference type="AlphaFoldDB" id="A0A2N9JAH7"/>
<accession>A0A2N9JAH7</accession>
<dbReference type="InterPro" id="IPR023198">
    <property type="entry name" value="PGP-like_dom2"/>
</dbReference>
<proteinExistence type="predicted"/>
<dbReference type="SUPFAM" id="SSF56784">
    <property type="entry name" value="HAD-like"/>
    <property type="match status" value="1"/>
</dbReference>
<reference evidence="1 2" key="1">
    <citation type="submission" date="2018-02" db="EMBL/GenBank/DDBJ databases">
        <authorList>
            <person name="Cohen D.B."/>
            <person name="Kent A.D."/>
        </authorList>
    </citation>
    <scope>NUCLEOTIDE SEQUENCE [LARGE SCALE GENOMIC DNA]</scope>
    <source>
        <strain evidence="1">1</strain>
    </source>
</reference>
<sequence length="219" mass="23489">MTQAVIFDLDGTLTNTEAVWDEERRALMAREGLEWSEADSRATMGMSTPDWSGYTHRSVGFGDNPDDAARRTIDAMLQRYSRDLPVLPGAADAVRRMAEVWPLGVASSSPRVLIERALQVLGVRELFTVVRSTEEGTAKGKPAPDAFLWVAEQLGADPAHTVVVEDSANGIMAGVNAGMPVIAIPPHFLPPSADVLARAAEVLDDLAGLTVDLVRRVGG</sequence>
<name>A0A2N9JAH7_9ACTN</name>
<dbReference type="InterPro" id="IPR006439">
    <property type="entry name" value="HAD-SF_hydro_IA"/>
</dbReference>
<dbReference type="PANTHER" id="PTHR18901">
    <property type="entry name" value="2-DEOXYGLUCOSE-6-PHOSPHATE PHOSPHATASE 2"/>
    <property type="match status" value="1"/>
</dbReference>
<dbReference type="InterPro" id="IPR036412">
    <property type="entry name" value="HAD-like_sf"/>
</dbReference>
<dbReference type="OrthoDB" id="9797743at2"/>
<dbReference type="Gene3D" id="1.10.150.240">
    <property type="entry name" value="Putative phosphatase, domain 2"/>
    <property type="match status" value="1"/>
</dbReference>
<dbReference type="PANTHER" id="PTHR18901:SF38">
    <property type="entry name" value="PSEUDOURIDINE-5'-PHOSPHATASE"/>
    <property type="match status" value="1"/>
</dbReference>
<dbReference type="Gene3D" id="3.40.50.1000">
    <property type="entry name" value="HAD superfamily/HAD-like"/>
    <property type="match status" value="1"/>
</dbReference>
<organism evidence="1 2">
    <name type="scientific">Micropruina glycogenica</name>
    <dbReference type="NCBI Taxonomy" id="75385"/>
    <lineage>
        <taxon>Bacteria</taxon>
        <taxon>Bacillati</taxon>
        <taxon>Actinomycetota</taxon>
        <taxon>Actinomycetes</taxon>
        <taxon>Propionibacteriales</taxon>
        <taxon>Nocardioidaceae</taxon>
        <taxon>Micropruina</taxon>
    </lineage>
</organism>